<feature type="region of interest" description="Disordered" evidence="1">
    <location>
        <begin position="1248"/>
        <end position="1280"/>
    </location>
</feature>
<accession>A0A1H7QW81</accession>
<dbReference type="AlphaFoldDB" id="A0A1H7QW81"/>
<dbReference type="RefSeq" id="WP_218140443.1">
    <property type="nucleotide sequence ID" value="NZ_FOAA01000019.1"/>
</dbReference>
<reference evidence="4" key="1">
    <citation type="submission" date="2016-10" db="EMBL/GenBank/DDBJ databases">
        <authorList>
            <person name="Varghese N."/>
            <person name="Submissions S."/>
        </authorList>
    </citation>
    <scope>NUCLEOTIDE SEQUENCE [LARGE SCALE GENOMIC DNA]</scope>
    <source>
        <strain evidence="4">DSM 241</strain>
    </source>
</reference>
<evidence type="ECO:0000256" key="1">
    <source>
        <dbReference type="SAM" id="MobiDB-lite"/>
    </source>
</evidence>
<feature type="transmembrane region" description="Helical" evidence="2">
    <location>
        <begin position="1039"/>
        <end position="1056"/>
    </location>
</feature>
<keyword evidence="2" id="KW-0812">Transmembrane</keyword>
<dbReference type="EMBL" id="FOAA01000019">
    <property type="protein sequence ID" value="SEL51577.1"/>
    <property type="molecule type" value="Genomic_DNA"/>
</dbReference>
<evidence type="ECO:0000313" key="4">
    <source>
        <dbReference type="Proteomes" id="UP000199256"/>
    </source>
</evidence>
<feature type="transmembrane region" description="Helical" evidence="2">
    <location>
        <begin position="1006"/>
        <end position="1027"/>
    </location>
</feature>
<dbReference type="CDD" id="cd14740">
    <property type="entry name" value="PAAR_4"/>
    <property type="match status" value="1"/>
</dbReference>
<protein>
    <submittedName>
        <fullName evidence="3">Uncharacterized protein</fullName>
    </submittedName>
</protein>
<proteinExistence type="predicted"/>
<dbReference type="Proteomes" id="UP000199256">
    <property type="component" value="Unassembled WGS sequence"/>
</dbReference>
<evidence type="ECO:0000256" key="2">
    <source>
        <dbReference type="SAM" id="Phobius"/>
    </source>
</evidence>
<dbReference type="STRING" id="1396821.SAMN05444515_11926"/>
<keyword evidence="2" id="KW-0472">Membrane</keyword>
<dbReference type="Pfam" id="PF13665">
    <property type="entry name" value="Tox-PAAR-like"/>
    <property type="match status" value="1"/>
</dbReference>
<gene>
    <name evidence="3" type="ORF">SAMN05444515_11926</name>
</gene>
<dbReference type="CDD" id="cd20705">
    <property type="entry name" value="MIX_I"/>
    <property type="match status" value="1"/>
</dbReference>
<evidence type="ECO:0000313" key="3">
    <source>
        <dbReference type="EMBL" id="SEL51577.1"/>
    </source>
</evidence>
<keyword evidence="4" id="KW-1185">Reference proteome</keyword>
<feature type="compositionally biased region" description="Polar residues" evidence="1">
    <location>
        <begin position="1252"/>
        <end position="1261"/>
    </location>
</feature>
<name>A0A1H7QW81_9GAMM</name>
<organism evidence="3 4">
    <name type="scientific">Ectothiorhodospira marina</name>
    <dbReference type="NCBI Taxonomy" id="1396821"/>
    <lineage>
        <taxon>Bacteria</taxon>
        <taxon>Pseudomonadati</taxon>
        <taxon>Pseudomonadota</taxon>
        <taxon>Gammaproteobacteria</taxon>
        <taxon>Chromatiales</taxon>
        <taxon>Ectothiorhodospiraceae</taxon>
        <taxon>Ectothiorhodospira</taxon>
    </lineage>
</organism>
<keyword evidence="2" id="KW-1133">Transmembrane helix</keyword>
<sequence>MYRSASGASNTEVHFFDDSDTVTILRGGSVSWRTHNPGLLGLGTVALAHEAIGVAHGVPVFPSLEHGRRALRDWLGQAQIRHHSIASLYRHIDPDWQLPSSQPDRPAHCPDTGLEAERRVNALNSGEREAVAQAIERHLGMEAGSVHRQPLATQEDKPTREMAAAGGNIAINGRSAVHAGSQGLLTSIDVCLTRIGKSCKPIPYTNVANSRDATGTAGSVFVNGHPVCHRQSRFARSRGDEAGNCGGVRSRTRRGYAEFVGGSSNVFFEGLPAVRQFDPMVSNCRNTPPAPLMQPGCQQAPELGPAFFDDPPLLEQTHALRLDVDLDRALGRGLEVTALPRGDLDQPVSAYPHPVDNHRNAHTLLFTGLPGQAVDLVLPLHDLHHGVYRVPLAQDITVQKWDPDKDPTLESGRHVHQLVAVALHRPLDIQGIEHGAIRPGCRVYIFRNGHLWRELEAGPEGTWLEVNLEVWQGKDERPAQCPVGARLLFPHRMDGQVFDYQLALSEPQWNWARIESFGGLAPDDPRTIAPSSEAEATHQATTNAASHPRCLALNLGREAVRRGRLGRGGQPGGSPRPLLAFQPESSEAVALREVNGLITALLPDPLQQARDLRQSMDACLEDLAEAEQSAIDGERALGTLIQRLIQVQPDLQRQVDVPRMNRTLHAWDQRAKDAARRFQALNEDLLSLLQSPHYAKALEDYTRSPCTHDRAFGLLQWIHCIRDLDSDTSLPYLRCFLDPQANTLPVLGQEDPETRQSLIDWSTGNQWLETTEPRMKPLLEIDRLQLATFAPDALNRLIDALAEAAMTGKTHFNSATLLKIAELTKRIADIELQVNHSTLSAYISFARSTQRHDPYKFYPSKLTASQKTERSMVPALMPKSTKTLGELSQTIRNDLTYKTALGATLGTIMTINLLLALQKTEEAFKNEKAASVISASANLVAFFLNEFQHWVQHKPSITSAHRSFSNVTSVNLIYAHNRFNHFGHAKPAGELATSHIHSPQRHLLQFLAKATTHIALSADIYLGAAYIYSGITNNNYQRASGGTLILAGGLLGLISFVTPKAILLGSLILSTAGIALTSNSKTTKLEKQIKQSIFGIKHSQEPSPTTTQARAREDATKILRTISEPKICVTIYRVDIPFHERPQWNITTQKKTAHNSKTTAIIEIMIEPGLIAPTYSTLEGKIELNEPKLIHPIADMLIQEKFTQGHLQELRAHIETETYNLIYGASFTFKINTTPANEELQITRTLKWPGNDTESSTMSTHEANRLRRLGMPKISAPQTK</sequence>